<evidence type="ECO:0000256" key="1">
    <source>
        <dbReference type="ARBA" id="ARBA00001798"/>
    </source>
</evidence>
<evidence type="ECO:0000256" key="7">
    <source>
        <dbReference type="ARBA" id="ARBA00022771"/>
    </source>
</evidence>
<dbReference type="EC" id="2.3.2.31" evidence="3"/>
<evidence type="ECO:0000256" key="5">
    <source>
        <dbReference type="ARBA" id="ARBA00022723"/>
    </source>
</evidence>
<dbReference type="Gene3D" id="1.20.120.1750">
    <property type="match status" value="1"/>
</dbReference>
<dbReference type="SUPFAM" id="SSF57850">
    <property type="entry name" value="RING/U-box"/>
    <property type="match status" value="2"/>
</dbReference>
<evidence type="ECO:0000259" key="11">
    <source>
        <dbReference type="PROSITE" id="PS50089"/>
    </source>
</evidence>
<dbReference type="SUPFAM" id="SSF53300">
    <property type="entry name" value="vWA-like"/>
    <property type="match status" value="1"/>
</dbReference>
<sequence length="1123" mass="125880">MENDLLILVDATWSMRDYFKTLKMALPRIISVSALTGCFSRIGLLAYRDYSEAHMLEWSGWLDVYGGPDADGHDILAFANSLEVEGDRVFNPEAAKTALARAYELMRVDAKTILLLYTDSFPHFGVSEAHKWMDTYIVTETGVLEREALSDPSSYSGYGPAFVDWVSATKLLSEGEKAVQVFSLLSSDICWREAAYYIYLSTLTGGACVVVQEPSAEEMSAASESGSDDDSDATIDYGPCPEYLDICARVIFKVTVDLLLTWMGIKPAENATTEDSAAEESDVRISIQGNSAILGYYESVVDIKTLNHELDPRAGRFFVIDLDNFMAHDADYMPNVVTVLLTPDNTQKYIRKKDEPVTNFAMAWATNPAYRSMALQHLKNIIKADVRAIAVNPALGSLWRRICSDRTCDSRQELLDAFSAEAGKLESARSRDRLKIWLESSYDYTEEVLELINSVPNEEQFPCVYLDPTLDFTPSSAEAEDDEFGKPITALTRVNLLEIGRSCDPSVLRRHGRMLTQLTYVDRAADLPEHIVNSTNEEVPRIPMVLARDEYKRQFWRILLHLVVPGTKLSARAAALLAALSLRLGITPLIEVAEWEALGFRDKWNDLETSETWSIPCLNLLINADDAYNKRRADLEGEIEDTDLAKAKPATLLKPSDRELFEKLIAYRMLEVNLDSALIAKVGWTPEKTIAPLGPTAICRSCEYPRSVSVMNNNGECGICICAAQDDAWKKVLDVGVSREDSPESPAIWVECCVQTCRAQYVVYNVTSLNGRAKCHYCRLQSATLSKSRQICPDAPWIECIKCLNRFIWPVEYRPFSLSTSKFTCIHCDAGRKTVVEIETTARKISEENSFSWLVCDNQNPELCPFTGRSLLTTISKFGTENFTSRMTIFPVTNKTLTLKGKTIQNVSEVISTLQDLVSRLKTIKEDCSLCMSVFRPDMLNAACGRRGCLQRVCRDCLNHWYGLNAAGRILNIGALFCPFCRRPPSAKTLARYAMGVQAVTNLSKAVEEQGTWIYAWCISCSSARQFMERECARGTPPEVSRWHCPECVEQREEQKMAKRISKIKPCPGCGVMTEKVFGCAHITCPVPECQAEWCYICGERAVNIDIYEHLNNAHGGIFDHYD</sequence>
<proteinExistence type="predicted"/>
<keyword evidence="7 10" id="KW-0863">Zinc-finger</keyword>
<dbReference type="CDD" id="cd00198">
    <property type="entry name" value="vWFA"/>
    <property type="match status" value="1"/>
</dbReference>
<keyword evidence="14" id="KW-1185">Reference proteome</keyword>
<dbReference type="OMA" id="LAYRDYC"/>
<organism evidence="14">
    <name type="scientific">Arthroderma gypseum (strain ATCC MYA-4604 / CBS 118893)</name>
    <name type="common">Microsporum gypseum</name>
    <dbReference type="NCBI Taxonomy" id="535722"/>
    <lineage>
        <taxon>Eukaryota</taxon>
        <taxon>Fungi</taxon>
        <taxon>Dikarya</taxon>
        <taxon>Ascomycota</taxon>
        <taxon>Pezizomycotina</taxon>
        <taxon>Eurotiomycetes</taxon>
        <taxon>Eurotiomycetidae</taxon>
        <taxon>Onygenales</taxon>
        <taxon>Arthrodermataceae</taxon>
        <taxon>Nannizzia</taxon>
    </lineage>
</organism>
<dbReference type="STRING" id="535722.E4UXB5"/>
<accession>E4UXB5</accession>
<evidence type="ECO:0000313" key="14">
    <source>
        <dbReference type="Proteomes" id="UP000002669"/>
    </source>
</evidence>
<evidence type="ECO:0000256" key="2">
    <source>
        <dbReference type="ARBA" id="ARBA00004906"/>
    </source>
</evidence>
<keyword evidence="9" id="KW-0862">Zinc</keyword>
<dbReference type="Gene3D" id="3.40.50.410">
    <property type="entry name" value="von Willebrand factor, type A domain"/>
    <property type="match status" value="1"/>
</dbReference>
<dbReference type="HOGENOM" id="CLU_004581_1_0_1"/>
<keyword evidence="5" id="KW-0479">Metal-binding</keyword>
<keyword evidence="6" id="KW-0677">Repeat</keyword>
<protein>
    <recommendedName>
        <fullName evidence="3">RBR-type E3 ubiquitin transferase</fullName>
        <ecNumber evidence="3">2.3.2.31</ecNumber>
    </recommendedName>
</protein>
<dbReference type="Pfam" id="PF22605">
    <property type="entry name" value="IBR_2"/>
    <property type="match status" value="1"/>
</dbReference>
<dbReference type="AlphaFoldDB" id="E4UXB5"/>
<comment type="catalytic activity">
    <reaction evidence="1">
        <text>[E2 ubiquitin-conjugating enzyme]-S-ubiquitinyl-L-cysteine + [acceptor protein]-L-lysine = [E2 ubiquitin-conjugating enzyme]-L-cysteine + [acceptor protein]-N(6)-ubiquitinyl-L-lysine.</text>
        <dbReference type="EC" id="2.3.2.31"/>
    </reaction>
</comment>
<feature type="domain" description="RING-type" evidence="12">
    <location>
        <begin position="924"/>
        <end position="1121"/>
    </location>
</feature>
<evidence type="ECO:0000256" key="8">
    <source>
        <dbReference type="ARBA" id="ARBA00022786"/>
    </source>
</evidence>
<dbReference type="EMBL" id="DS989825">
    <property type="protein sequence ID" value="EFR02702.1"/>
    <property type="molecule type" value="Genomic_DNA"/>
</dbReference>
<evidence type="ECO:0000259" key="12">
    <source>
        <dbReference type="PROSITE" id="PS51873"/>
    </source>
</evidence>
<dbReference type="InterPro" id="IPR001841">
    <property type="entry name" value="Znf_RING"/>
</dbReference>
<evidence type="ECO:0000256" key="9">
    <source>
        <dbReference type="ARBA" id="ARBA00022833"/>
    </source>
</evidence>
<feature type="domain" description="RING-type" evidence="11">
    <location>
        <begin position="928"/>
        <end position="982"/>
    </location>
</feature>
<dbReference type="PROSITE" id="PS51873">
    <property type="entry name" value="TRIAD"/>
    <property type="match status" value="1"/>
</dbReference>
<keyword evidence="8" id="KW-0833">Ubl conjugation pathway</keyword>
<dbReference type="InterPro" id="IPR044066">
    <property type="entry name" value="TRIAD_supradom"/>
</dbReference>
<evidence type="ECO:0000256" key="3">
    <source>
        <dbReference type="ARBA" id="ARBA00012251"/>
    </source>
</evidence>
<dbReference type="OrthoDB" id="10009520at2759"/>
<dbReference type="PROSITE" id="PS50089">
    <property type="entry name" value="ZF_RING_2"/>
    <property type="match status" value="1"/>
</dbReference>
<name>E4UXB5_ARTGP</name>
<dbReference type="RefSeq" id="XP_003173113.1">
    <property type="nucleotide sequence ID" value="XM_003173065.1"/>
</dbReference>
<evidence type="ECO:0000256" key="10">
    <source>
        <dbReference type="PROSITE-ProRule" id="PRU00175"/>
    </source>
</evidence>
<dbReference type="GO" id="GO:0008270">
    <property type="term" value="F:zinc ion binding"/>
    <property type="evidence" value="ECO:0007669"/>
    <property type="project" value="UniProtKB-KW"/>
</dbReference>
<comment type="pathway">
    <text evidence="2">Protein modification; protein ubiquitination.</text>
</comment>
<dbReference type="InterPro" id="IPR054694">
    <property type="entry name" value="Parkin-like_IBR"/>
</dbReference>
<evidence type="ECO:0000313" key="13">
    <source>
        <dbReference type="EMBL" id="EFR02702.1"/>
    </source>
</evidence>
<dbReference type="GO" id="GO:0061630">
    <property type="term" value="F:ubiquitin protein ligase activity"/>
    <property type="evidence" value="ECO:0007669"/>
    <property type="project" value="UniProtKB-EC"/>
</dbReference>
<gene>
    <name evidence="13" type="ORF">MGYG_05700</name>
</gene>
<dbReference type="VEuPathDB" id="FungiDB:MGYG_05700"/>
<dbReference type="InterPro" id="IPR036465">
    <property type="entry name" value="vWFA_dom_sf"/>
</dbReference>
<dbReference type="InParanoid" id="E4UXB5"/>
<dbReference type="GeneID" id="10028392"/>
<evidence type="ECO:0000256" key="6">
    <source>
        <dbReference type="ARBA" id="ARBA00022737"/>
    </source>
</evidence>
<evidence type="ECO:0000256" key="4">
    <source>
        <dbReference type="ARBA" id="ARBA00022679"/>
    </source>
</evidence>
<keyword evidence="4" id="KW-0808">Transferase</keyword>
<reference evidence="14" key="1">
    <citation type="journal article" date="2012" name="MBio">
        <title>Comparative genome analysis of Trichophyton rubrum and related dermatophytes reveals candidate genes involved in infection.</title>
        <authorList>
            <person name="Martinez D.A."/>
            <person name="Oliver B.G."/>
            <person name="Graeser Y."/>
            <person name="Goldberg J.M."/>
            <person name="Li W."/>
            <person name="Martinez-Rossi N.M."/>
            <person name="Monod M."/>
            <person name="Shelest E."/>
            <person name="Barton R.C."/>
            <person name="Birch E."/>
            <person name="Brakhage A.A."/>
            <person name="Chen Z."/>
            <person name="Gurr S.J."/>
            <person name="Heiman D."/>
            <person name="Heitman J."/>
            <person name="Kosti I."/>
            <person name="Rossi A."/>
            <person name="Saif S."/>
            <person name="Samalova M."/>
            <person name="Saunders C.W."/>
            <person name="Shea T."/>
            <person name="Summerbell R.C."/>
            <person name="Xu J."/>
            <person name="Young S."/>
            <person name="Zeng Q."/>
            <person name="Birren B.W."/>
            <person name="Cuomo C.A."/>
            <person name="White T.C."/>
        </authorList>
    </citation>
    <scope>NUCLEOTIDE SEQUENCE [LARGE SCALE GENOMIC DNA]</scope>
    <source>
        <strain evidence="14">ATCC MYA-4604 / CBS 118893</strain>
    </source>
</reference>
<dbReference type="eggNOG" id="ENOG502RY35">
    <property type="taxonomic scope" value="Eukaryota"/>
</dbReference>
<dbReference type="Proteomes" id="UP000002669">
    <property type="component" value="Unassembled WGS sequence"/>
</dbReference>